<accession>A0A151RIY9</accession>
<reference evidence="2" key="1">
    <citation type="journal article" date="2012" name="Nat. Biotechnol.">
        <title>Draft genome sequence of pigeonpea (Cajanus cajan), an orphan legume crop of resource-poor farmers.</title>
        <authorList>
            <person name="Varshney R.K."/>
            <person name="Chen W."/>
            <person name="Li Y."/>
            <person name="Bharti A.K."/>
            <person name="Saxena R.K."/>
            <person name="Schlueter J.A."/>
            <person name="Donoghue M.T."/>
            <person name="Azam S."/>
            <person name="Fan G."/>
            <person name="Whaley A.M."/>
            <person name="Farmer A.D."/>
            <person name="Sheridan J."/>
            <person name="Iwata A."/>
            <person name="Tuteja R."/>
            <person name="Penmetsa R.V."/>
            <person name="Wu W."/>
            <person name="Upadhyaya H.D."/>
            <person name="Yang S.P."/>
            <person name="Shah T."/>
            <person name="Saxena K.B."/>
            <person name="Michael T."/>
            <person name="McCombie W.R."/>
            <person name="Yang B."/>
            <person name="Zhang G."/>
            <person name="Yang H."/>
            <person name="Wang J."/>
            <person name="Spillane C."/>
            <person name="Cook D.R."/>
            <person name="May G.D."/>
            <person name="Xu X."/>
            <person name="Jackson S.A."/>
        </authorList>
    </citation>
    <scope>NUCLEOTIDE SEQUENCE [LARGE SCALE GENOMIC DNA]</scope>
</reference>
<organism evidence="2 3">
    <name type="scientific">Cajanus cajan</name>
    <name type="common">Pigeon pea</name>
    <name type="synonym">Cajanus indicus</name>
    <dbReference type="NCBI Taxonomy" id="3821"/>
    <lineage>
        <taxon>Eukaryota</taxon>
        <taxon>Viridiplantae</taxon>
        <taxon>Streptophyta</taxon>
        <taxon>Embryophyta</taxon>
        <taxon>Tracheophyta</taxon>
        <taxon>Spermatophyta</taxon>
        <taxon>Magnoliopsida</taxon>
        <taxon>eudicotyledons</taxon>
        <taxon>Gunneridae</taxon>
        <taxon>Pentapetalae</taxon>
        <taxon>rosids</taxon>
        <taxon>fabids</taxon>
        <taxon>Fabales</taxon>
        <taxon>Fabaceae</taxon>
        <taxon>Papilionoideae</taxon>
        <taxon>50 kb inversion clade</taxon>
        <taxon>NPAAA clade</taxon>
        <taxon>indigoferoid/millettioid clade</taxon>
        <taxon>Phaseoleae</taxon>
        <taxon>Cajanus</taxon>
    </lineage>
</organism>
<dbReference type="AlphaFoldDB" id="A0A151RIY9"/>
<protein>
    <recommendedName>
        <fullName evidence="1">Reverse transcriptase zinc-binding domain-containing protein</fullName>
    </recommendedName>
</protein>
<evidence type="ECO:0000313" key="3">
    <source>
        <dbReference type="Proteomes" id="UP000075243"/>
    </source>
</evidence>
<dbReference type="Gramene" id="C.cajan_33290.t">
    <property type="protein sequence ID" value="C.cajan_33290.t.cds1"/>
    <property type="gene ID" value="C.cajan_33290"/>
</dbReference>
<dbReference type="Proteomes" id="UP000075243">
    <property type="component" value="Unassembled WGS sequence"/>
</dbReference>
<feature type="non-terminal residue" evidence="2">
    <location>
        <position position="1"/>
    </location>
</feature>
<sequence>FPWKMAHDGIMINAFRASRGLNEDNSCALCQQTPETALHMLRDYQFTNVVCKNVSSSLP</sequence>
<proteinExistence type="predicted"/>
<dbReference type="InterPro" id="IPR026960">
    <property type="entry name" value="RVT-Znf"/>
</dbReference>
<evidence type="ECO:0000259" key="1">
    <source>
        <dbReference type="Pfam" id="PF13966"/>
    </source>
</evidence>
<keyword evidence="3" id="KW-1185">Reference proteome</keyword>
<gene>
    <name evidence="2" type="ORF">KK1_036092</name>
</gene>
<dbReference type="EMBL" id="KQ483714">
    <property type="protein sequence ID" value="KYP42509.1"/>
    <property type="molecule type" value="Genomic_DNA"/>
</dbReference>
<name>A0A151RIY9_CAJCA</name>
<evidence type="ECO:0000313" key="2">
    <source>
        <dbReference type="EMBL" id="KYP42509.1"/>
    </source>
</evidence>
<feature type="domain" description="Reverse transcriptase zinc-binding" evidence="1">
    <location>
        <begin position="1"/>
        <end position="48"/>
    </location>
</feature>
<dbReference type="Pfam" id="PF13966">
    <property type="entry name" value="zf-RVT"/>
    <property type="match status" value="1"/>
</dbReference>